<dbReference type="AlphaFoldDB" id="A0A9W7MSB1"/>
<feature type="repeat" description="PPR" evidence="3">
    <location>
        <begin position="183"/>
        <end position="217"/>
    </location>
</feature>
<dbReference type="NCBIfam" id="TIGR00756">
    <property type="entry name" value="PPR"/>
    <property type="match status" value="9"/>
</dbReference>
<protein>
    <recommendedName>
        <fullName evidence="6">Pentatricopeptide repeat-containing protein</fullName>
    </recommendedName>
</protein>
<dbReference type="PROSITE" id="PS51375">
    <property type="entry name" value="PPR"/>
    <property type="match status" value="9"/>
</dbReference>
<evidence type="ECO:0000256" key="1">
    <source>
        <dbReference type="ARBA" id="ARBA00007626"/>
    </source>
</evidence>
<dbReference type="Gene3D" id="1.25.40.10">
    <property type="entry name" value="Tetratricopeptide repeat domain"/>
    <property type="match status" value="3"/>
</dbReference>
<name>A0A9W7MSB1_HIBTR</name>
<feature type="repeat" description="PPR" evidence="3">
    <location>
        <begin position="324"/>
        <end position="358"/>
    </location>
</feature>
<comment type="similarity">
    <text evidence="1">Belongs to the PPR family. P subfamily.</text>
</comment>
<dbReference type="PANTHER" id="PTHR47938:SF7">
    <property type="entry name" value="PENTACOTRIPEPTIDE-REPEAT REGION OF PRORP DOMAIN-CONTAINING PROTEIN"/>
    <property type="match status" value="1"/>
</dbReference>
<dbReference type="EMBL" id="BSYR01000065">
    <property type="protein sequence ID" value="GMJ13149.1"/>
    <property type="molecule type" value="Genomic_DNA"/>
</dbReference>
<dbReference type="FunFam" id="1.25.40.10:FF:000558">
    <property type="entry name" value="Pentatricopeptide repeat-containing protein At5g39710"/>
    <property type="match status" value="1"/>
</dbReference>
<dbReference type="Proteomes" id="UP001165190">
    <property type="component" value="Unassembled WGS sequence"/>
</dbReference>
<dbReference type="InterPro" id="IPR011990">
    <property type="entry name" value="TPR-like_helical_dom_sf"/>
</dbReference>
<gene>
    <name evidence="4" type="ORF">HRI_004984100</name>
</gene>
<feature type="repeat" description="PPR" evidence="3">
    <location>
        <begin position="254"/>
        <end position="288"/>
    </location>
</feature>
<keyword evidence="2" id="KW-0677">Repeat</keyword>
<organism evidence="4 5">
    <name type="scientific">Hibiscus trionum</name>
    <name type="common">Flower of an hour</name>
    <dbReference type="NCBI Taxonomy" id="183268"/>
    <lineage>
        <taxon>Eukaryota</taxon>
        <taxon>Viridiplantae</taxon>
        <taxon>Streptophyta</taxon>
        <taxon>Embryophyta</taxon>
        <taxon>Tracheophyta</taxon>
        <taxon>Spermatophyta</taxon>
        <taxon>Magnoliopsida</taxon>
        <taxon>eudicotyledons</taxon>
        <taxon>Gunneridae</taxon>
        <taxon>Pentapetalae</taxon>
        <taxon>rosids</taxon>
        <taxon>malvids</taxon>
        <taxon>Malvales</taxon>
        <taxon>Malvaceae</taxon>
        <taxon>Malvoideae</taxon>
        <taxon>Hibiscus</taxon>
    </lineage>
</organism>
<dbReference type="PANTHER" id="PTHR47938">
    <property type="entry name" value="RESPIRATORY COMPLEX I CHAPERONE (CIA84), PUTATIVE (AFU_ORTHOLOGUE AFUA_2G06020)-RELATED"/>
    <property type="match status" value="1"/>
</dbReference>
<keyword evidence="5" id="KW-1185">Reference proteome</keyword>
<accession>A0A9W7MSB1</accession>
<dbReference type="Pfam" id="PF12854">
    <property type="entry name" value="PPR_1"/>
    <property type="match status" value="2"/>
</dbReference>
<dbReference type="InterPro" id="IPR002885">
    <property type="entry name" value="PPR_rpt"/>
</dbReference>
<proteinExistence type="inferred from homology"/>
<feature type="repeat" description="PPR" evidence="3">
    <location>
        <begin position="496"/>
        <end position="530"/>
    </location>
</feature>
<feature type="repeat" description="PPR" evidence="3">
    <location>
        <begin position="289"/>
        <end position="323"/>
    </location>
</feature>
<feature type="repeat" description="PPR" evidence="3">
    <location>
        <begin position="531"/>
        <end position="565"/>
    </location>
</feature>
<sequence length="608" mass="70030">MNRFAVSSLSHCFQRLFHCYPQTFAPSTGPFIHKRCFGQILYLSHSANTRPFPDYSPKKPTIKESELVHQISNAIKLRRSEPLCRVLKPYESKFRSDHFIWVLMNIKDDYRLILDFFEWACLRRDPALEARCIVVQIAVASKDLKMAHQLIHDFWSKPNLDIRLSFSCFLERLIYTYKDWGSDPSVFDVFFQVLVEAGLLDEGWKLFDKMLNYGLIISVDSLNVYLSKLKEHFDGLWRAVKVFVELPDVGICWNTASYNIIIHSLCQLGKIKEAHRLLLQMELKACIPDVVTYSTIINGYCHAGELQMVLRLIGEMQSKELKPNTYTYSSIIYLLCKTGKVAEAEKVLREMLNQGILPDNVAYTTLIDGFCKLGNIASANRLLNEMHGRKIIPDLLTYTSIICGFCRTGKMTEARTVLQEMLGTGLEPDEVTYTALIDGYCKAEDAEKLLQWMLEKGITPNATTYNHLMKQYCIRKDMRATSAMWKGMCAQGVIPDANSYNILIHGHCKARNMKEAWFLRREMIDKGYDLTASSYNVLIKGFIKRKKLSEAREIFEEMRKKGLAADKEVYDIFVDINYEEGNMETTLELCDEVIENCLVTKLNSENKK</sequence>
<evidence type="ECO:0008006" key="6">
    <source>
        <dbReference type="Google" id="ProtNLM"/>
    </source>
</evidence>
<evidence type="ECO:0000256" key="2">
    <source>
        <dbReference type="ARBA" id="ARBA00022737"/>
    </source>
</evidence>
<evidence type="ECO:0000256" key="3">
    <source>
        <dbReference type="PROSITE-ProRule" id="PRU00708"/>
    </source>
</evidence>
<dbReference type="Pfam" id="PF01535">
    <property type="entry name" value="PPR"/>
    <property type="match status" value="1"/>
</dbReference>
<comment type="caution">
    <text evidence="4">The sequence shown here is derived from an EMBL/GenBank/DDBJ whole genome shotgun (WGS) entry which is preliminary data.</text>
</comment>
<evidence type="ECO:0000313" key="4">
    <source>
        <dbReference type="EMBL" id="GMJ13149.1"/>
    </source>
</evidence>
<feature type="repeat" description="PPR" evidence="3">
    <location>
        <begin position="359"/>
        <end position="393"/>
    </location>
</feature>
<dbReference type="Pfam" id="PF13041">
    <property type="entry name" value="PPR_2"/>
    <property type="match status" value="3"/>
</dbReference>
<dbReference type="GO" id="GO:0003729">
    <property type="term" value="F:mRNA binding"/>
    <property type="evidence" value="ECO:0007669"/>
    <property type="project" value="TreeGrafter"/>
</dbReference>
<evidence type="ECO:0000313" key="5">
    <source>
        <dbReference type="Proteomes" id="UP001165190"/>
    </source>
</evidence>
<feature type="repeat" description="PPR" evidence="3">
    <location>
        <begin position="461"/>
        <end position="495"/>
    </location>
</feature>
<feature type="repeat" description="PPR" evidence="3">
    <location>
        <begin position="394"/>
        <end position="428"/>
    </location>
</feature>
<reference evidence="4" key="1">
    <citation type="submission" date="2023-05" db="EMBL/GenBank/DDBJ databases">
        <title>Genome and transcriptome analyses reveal genes involved in the formation of fine ridges on petal epidermal cells in Hibiscus trionum.</title>
        <authorList>
            <person name="Koshimizu S."/>
            <person name="Masuda S."/>
            <person name="Ishii T."/>
            <person name="Shirasu K."/>
            <person name="Hoshino A."/>
            <person name="Arita M."/>
        </authorList>
    </citation>
    <scope>NUCLEOTIDE SEQUENCE</scope>
    <source>
        <strain evidence="4">Hamamatsu line</strain>
    </source>
</reference>